<comment type="caution">
    <text evidence="1">The sequence shown here is derived from an EMBL/GenBank/DDBJ whole genome shotgun (WGS) entry which is preliminary data.</text>
</comment>
<dbReference type="AlphaFoldDB" id="A0A4Y2BGW6"/>
<protein>
    <submittedName>
        <fullName evidence="1">Uncharacterized protein</fullName>
    </submittedName>
</protein>
<sequence>MRVYFRTDFVVSNNDQKRMTTPEPILLSTNLNSQSREGLFAHNALKVPQATINGGHLVNQDSNPRHSCPKVEILVWGLTQGHERKM</sequence>
<dbReference type="EMBL" id="BGPR01000072">
    <property type="protein sequence ID" value="GBL90526.1"/>
    <property type="molecule type" value="Genomic_DNA"/>
</dbReference>
<proteinExistence type="predicted"/>
<gene>
    <name evidence="1" type="ORF">AVEN_179446_1</name>
</gene>
<organism evidence="1 2">
    <name type="scientific">Araneus ventricosus</name>
    <name type="common">Orbweaver spider</name>
    <name type="synonym">Epeira ventricosa</name>
    <dbReference type="NCBI Taxonomy" id="182803"/>
    <lineage>
        <taxon>Eukaryota</taxon>
        <taxon>Metazoa</taxon>
        <taxon>Ecdysozoa</taxon>
        <taxon>Arthropoda</taxon>
        <taxon>Chelicerata</taxon>
        <taxon>Arachnida</taxon>
        <taxon>Araneae</taxon>
        <taxon>Araneomorphae</taxon>
        <taxon>Entelegynae</taxon>
        <taxon>Araneoidea</taxon>
        <taxon>Araneidae</taxon>
        <taxon>Araneus</taxon>
    </lineage>
</organism>
<dbReference type="Proteomes" id="UP000499080">
    <property type="component" value="Unassembled WGS sequence"/>
</dbReference>
<reference evidence="1 2" key="1">
    <citation type="journal article" date="2019" name="Sci. Rep.">
        <title>Orb-weaving spider Araneus ventricosus genome elucidates the spidroin gene catalogue.</title>
        <authorList>
            <person name="Kono N."/>
            <person name="Nakamura H."/>
            <person name="Ohtoshi R."/>
            <person name="Moran D.A.P."/>
            <person name="Shinohara A."/>
            <person name="Yoshida Y."/>
            <person name="Fujiwara M."/>
            <person name="Mori M."/>
            <person name="Tomita M."/>
            <person name="Arakawa K."/>
        </authorList>
    </citation>
    <scope>NUCLEOTIDE SEQUENCE [LARGE SCALE GENOMIC DNA]</scope>
</reference>
<evidence type="ECO:0000313" key="2">
    <source>
        <dbReference type="Proteomes" id="UP000499080"/>
    </source>
</evidence>
<keyword evidence="2" id="KW-1185">Reference proteome</keyword>
<name>A0A4Y2BGW6_ARAVE</name>
<accession>A0A4Y2BGW6</accession>
<evidence type="ECO:0000313" key="1">
    <source>
        <dbReference type="EMBL" id="GBL90526.1"/>
    </source>
</evidence>